<keyword evidence="1" id="KW-1133">Transmembrane helix</keyword>
<proteinExistence type="predicted"/>
<accession>A0A3T1CXJ1</accession>
<dbReference type="Proteomes" id="UP001161669">
    <property type="component" value="Segment"/>
</dbReference>
<evidence type="ECO:0000313" key="3">
    <source>
        <dbReference type="Proteomes" id="UP001161669"/>
    </source>
</evidence>
<protein>
    <submittedName>
        <fullName evidence="2">Uncharacterized protein</fullName>
    </submittedName>
</protein>
<sequence>MSATTWNPIEKRGAAFGSTGSMAASFDQVPVIKREPDSKPVVAATQSAVGPTPTPTPSTDHLLLGLQIALAGAALVVLVLLWKKYGSGEQQ</sequence>
<dbReference type="EMBL" id="AP018495">
    <property type="protein sequence ID" value="BBI30567.1"/>
    <property type="molecule type" value="Genomic_DNA"/>
</dbReference>
<keyword evidence="1" id="KW-0472">Membrane</keyword>
<evidence type="ECO:0000256" key="1">
    <source>
        <dbReference type="SAM" id="Phobius"/>
    </source>
</evidence>
<keyword evidence="1" id="KW-0812">Transmembrane</keyword>
<name>A0A3T1CXJ1_9VIRU</name>
<organism evidence="2 3">
    <name type="scientific">Acanthamoeba castellanii medusavirus J1</name>
    <dbReference type="NCBI Taxonomy" id="3114988"/>
    <lineage>
        <taxon>Viruses</taxon>
        <taxon>Varidnaviria</taxon>
        <taxon>Bamfordvirae</taxon>
        <taxon>Nucleocytoviricota</taxon>
        <taxon>Megaviricetes</taxon>
        <taxon>Mamonoviridae</taxon>
        <taxon>Medusavirus</taxon>
        <taxon>Medusavirus medusae</taxon>
    </lineage>
</organism>
<feature type="transmembrane region" description="Helical" evidence="1">
    <location>
        <begin position="62"/>
        <end position="82"/>
    </location>
</feature>
<dbReference type="KEGG" id="vg:80540919"/>
<evidence type="ECO:0000313" key="2">
    <source>
        <dbReference type="EMBL" id="BBI30567.1"/>
    </source>
</evidence>
<keyword evidence="3" id="KW-1185">Reference proteome</keyword>
<reference evidence="3" key="1">
    <citation type="journal article" date="2019" name="J. Virol.">
        <title>Medusavirus, a novel large DNA virus discovered from hot spring water.</title>
        <authorList>
            <person name="Yoshikawa G."/>
            <person name="Blanc-Mathieu R."/>
            <person name="Song C."/>
            <person name="Kayama Y."/>
            <person name="Mochizuki T."/>
            <person name="Murata K."/>
            <person name="Ogata H."/>
            <person name="Takemura M."/>
        </authorList>
    </citation>
    <scope>NUCLEOTIDE SEQUENCE [LARGE SCALE GENOMIC DNA]</scope>
</reference>